<dbReference type="Pfam" id="PF02504">
    <property type="entry name" value="FA_synthesis"/>
    <property type="match status" value="1"/>
</dbReference>
<dbReference type="PANTHER" id="PTHR30100">
    <property type="entry name" value="FATTY ACID/PHOSPHOLIPID SYNTHESIS PROTEIN PLSX"/>
    <property type="match status" value="1"/>
</dbReference>
<keyword evidence="12" id="KW-1185">Reference proteome</keyword>
<sequence length="339" mass="36187">MKIALDAMGGDNAPLSNIQGAFEAINAMDVEVILLGDENIIKKHLEKENIDTPKITIKHCEEMISNDEKPVKAVRTKKNSSLVVGLNLLKNKEVDAFVSAGSTGAILAGGLFVLGRIKGIDRPALTGVYPNESGGSVLLDIGANADCKPKNLDQFALMGSIYASSILNISNPKVGLINIGAEEEKGSDLYKSSFELMKNNAEYNFVGNIEARDIPKGTVDVMVCDGFTGNIILKLTEGVASTIFGLIKKTIMSSLKSKIGGIMLKNSFGELKKSLDSDEYGGAPLLGVNGIVIKAHGSSEGKAIKNAIKQAKTFYDSKSIEKIISYAEKNNKVSEEKSI</sequence>
<comment type="catalytic activity">
    <reaction evidence="1 10">
        <text>a fatty acyl-[ACP] + phosphate = an acyl phosphate + holo-[ACP]</text>
        <dbReference type="Rhea" id="RHEA:42292"/>
        <dbReference type="Rhea" id="RHEA-COMP:9685"/>
        <dbReference type="Rhea" id="RHEA-COMP:14125"/>
        <dbReference type="ChEBI" id="CHEBI:43474"/>
        <dbReference type="ChEBI" id="CHEBI:59918"/>
        <dbReference type="ChEBI" id="CHEBI:64479"/>
        <dbReference type="ChEBI" id="CHEBI:138651"/>
        <dbReference type="EC" id="2.3.1.274"/>
    </reaction>
</comment>
<evidence type="ECO:0000256" key="4">
    <source>
        <dbReference type="ARBA" id="ARBA00022679"/>
    </source>
</evidence>
<keyword evidence="3 10" id="KW-0444">Lipid biosynthesis</keyword>
<comment type="subunit">
    <text evidence="9 10">Homodimer. Probably interacts with PlsY.</text>
</comment>
<comment type="function">
    <text evidence="10">Catalyzes the reversible formation of acyl-phosphate (acyl-PO(4)) from acyl-[acyl-carrier-protein] (acyl-ACP). This enzyme utilizes acyl-ACP as fatty acyl donor, but not acyl-CoA.</text>
</comment>
<comment type="similarity">
    <text evidence="10">Belongs to the PlsX family.</text>
</comment>
<evidence type="ECO:0000313" key="12">
    <source>
        <dbReference type="Proteomes" id="UP001314903"/>
    </source>
</evidence>
<proteinExistence type="inferred from homology"/>
<keyword evidence="11" id="KW-0012">Acyltransferase</keyword>
<evidence type="ECO:0000313" key="11">
    <source>
        <dbReference type="EMBL" id="MBP2027585.1"/>
    </source>
</evidence>
<evidence type="ECO:0000256" key="8">
    <source>
        <dbReference type="ARBA" id="ARBA00024069"/>
    </source>
</evidence>
<keyword evidence="4 10" id="KW-0808">Transferase</keyword>
<evidence type="ECO:0000256" key="6">
    <source>
        <dbReference type="ARBA" id="ARBA00023209"/>
    </source>
</evidence>
<dbReference type="EMBL" id="JAGGLI010000013">
    <property type="protein sequence ID" value="MBP2027585.1"/>
    <property type="molecule type" value="Genomic_DNA"/>
</dbReference>
<dbReference type="InterPro" id="IPR012281">
    <property type="entry name" value="Phospholipid_synth_PlsX-like"/>
</dbReference>
<protein>
    <recommendedName>
        <fullName evidence="8 10">Phosphate acyltransferase</fullName>
        <ecNumber evidence="8 10">2.3.1.274</ecNumber>
    </recommendedName>
    <alternativeName>
        <fullName evidence="10">Acyl-ACP phosphotransacylase</fullName>
    </alternativeName>
    <alternativeName>
        <fullName evidence="10">Acyl-[acyl-carrier-protein]--phosphate acyltransferase</fullName>
    </alternativeName>
    <alternativeName>
        <fullName evidence="10">Phosphate-acyl-ACP acyltransferase</fullName>
    </alternativeName>
</protein>
<evidence type="ECO:0000256" key="9">
    <source>
        <dbReference type="ARBA" id="ARBA00046608"/>
    </source>
</evidence>
<dbReference type="InterPro" id="IPR003664">
    <property type="entry name" value="FA_synthesis"/>
</dbReference>
<comment type="subcellular location">
    <subcellularLocation>
        <location evidence="10">Cytoplasm</location>
    </subcellularLocation>
    <text evidence="10">Associated with the membrane possibly through PlsY.</text>
</comment>
<comment type="pathway">
    <text evidence="10">Lipid metabolism; phospholipid metabolism.</text>
</comment>
<dbReference type="GO" id="GO:0004366">
    <property type="term" value="F:glycerol-3-phosphate O-acyltransferase activity"/>
    <property type="evidence" value="ECO:0007669"/>
    <property type="project" value="UniProtKB-EC"/>
</dbReference>
<dbReference type="PANTHER" id="PTHR30100:SF1">
    <property type="entry name" value="PHOSPHATE ACYLTRANSFERASE"/>
    <property type="match status" value="1"/>
</dbReference>
<gene>
    <name evidence="10" type="primary">plsX</name>
    <name evidence="11" type="ORF">J2Z35_001382</name>
</gene>
<dbReference type="PIRSF" id="PIRSF002465">
    <property type="entry name" value="Phsphlp_syn_PlsX"/>
    <property type="match status" value="1"/>
</dbReference>
<evidence type="ECO:0000256" key="10">
    <source>
        <dbReference type="HAMAP-Rule" id="MF_00019"/>
    </source>
</evidence>
<keyword evidence="5 10" id="KW-0443">Lipid metabolism</keyword>
<dbReference type="RefSeq" id="WP_209660650.1">
    <property type="nucleotide sequence ID" value="NZ_JAGGLI010000013.1"/>
</dbReference>
<keyword evidence="7 10" id="KW-1208">Phospholipid metabolism</keyword>
<comment type="caution">
    <text evidence="11">The sequence shown here is derived from an EMBL/GenBank/DDBJ whole genome shotgun (WGS) entry which is preliminary data.</text>
</comment>
<keyword evidence="2 10" id="KW-0963">Cytoplasm</keyword>
<dbReference type="NCBIfam" id="TIGR00182">
    <property type="entry name" value="plsX"/>
    <property type="match status" value="1"/>
</dbReference>
<name>A0ABS4KJR6_9FIRM</name>
<accession>A0ABS4KJR6</accession>
<dbReference type="EC" id="2.3.1.274" evidence="8 10"/>
<evidence type="ECO:0000256" key="7">
    <source>
        <dbReference type="ARBA" id="ARBA00023264"/>
    </source>
</evidence>
<evidence type="ECO:0000256" key="2">
    <source>
        <dbReference type="ARBA" id="ARBA00022490"/>
    </source>
</evidence>
<evidence type="ECO:0000256" key="5">
    <source>
        <dbReference type="ARBA" id="ARBA00023098"/>
    </source>
</evidence>
<keyword evidence="6 10" id="KW-0594">Phospholipid biosynthesis</keyword>
<dbReference type="HAMAP" id="MF_00019">
    <property type="entry name" value="PlsX"/>
    <property type="match status" value="1"/>
</dbReference>
<organism evidence="11 12">
    <name type="scientific">Acetoanaerobium pronyense</name>
    <dbReference type="NCBI Taxonomy" id="1482736"/>
    <lineage>
        <taxon>Bacteria</taxon>
        <taxon>Bacillati</taxon>
        <taxon>Bacillota</taxon>
        <taxon>Clostridia</taxon>
        <taxon>Peptostreptococcales</taxon>
        <taxon>Filifactoraceae</taxon>
        <taxon>Acetoanaerobium</taxon>
    </lineage>
</organism>
<reference evidence="11 12" key="1">
    <citation type="submission" date="2021-03" db="EMBL/GenBank/DDBJ databases">
        <title>Genomic Encyclopedia of Type Strains, Phase IV (KMG-IV): sequencing the most valuable type-strain genomes for metagenomic binning, comparative biology and taxonomic classification.</title>
        <authorList>
            <person name="Goeker M."/>
        </authorList>
    </citation>
    <scope>NUCLEOTIDE SEQUENCE [LARGE SCALE GENOMIC DNA]</scope>
    <source>
        <strain evidence="11 12">DSM 27512</strain>
    </source>
</reference>
<evidence type="ECO:0000256" key="3">
    <source>
        <dbReference type="ARBA" id="ARBA00022516"/>
    </source>
</evidence>
<dbReference type="SUPFAM" id="SSF53659">
    <property type="entry name" value="Isocitrate/Isopropylmalate dehydrogenase-like"/>
    <property type="match status" value="1"/>
</dbReference>
<dbReference type="Gene3D" id="3.40.718.10">
    <property type="entry name" value="Isopropylmalate Dehydrogenase"/>
    <property type="match status" value="1"/>
</dbReference>
<evidence type="ECO:0000256" key="1">
    <source>
        <dbReference type="ARBA" id="ARBA00001232"/>
    </source>
</evidence>
<dbReference type="Proteomes" id="UP001314903">
    <property type="component" value="Unassembled WGS sequence"/>
</dbReference>